<organism evidence="2 3">
    <name type="scientific">Roseovarius faecimaris</name>
    <dbReference type="NCBI Taxonomy" id="2494550"/>
    <lineage>
        <taxon>Bacteria</taxon>
        <taxon>Pseudomonadati</taxon>
        <taxon>Pseudomonadota</taxon>
        <taxon>Alphaproteobacteria</taxon>
        <taxon>Rhodobacterales</taxon>
        <taxon>Roseobacteraceae</taxon>
        <taxon>Roseovarius</taxon>
    </lineage>
</organism>
<evidence type="ECO:0000313" key="2">
    <source>
        <dbReference type="EMBL" id="QGX99048.1"/>
    </source>
</evidence>
<reference evidence="3" key="1">
    <citation type="submission" date="2018-12" db="EMBL/GenBank/DDBJ databases">
        <title>Complete genome sequence of Roseovarius sp. MME-070.</title>
        <authorList>
            <person name="Nam Y.-D."/>
            <person name="Kang J."/>
            <person name="Chung W.-H."/>
            <person name="Park Y.S."/>
        </authorList>
    </citation>
    <scope>NUCLEOTIDE SEQUENCE [LARGE SCALE GENOMIC DNA]</scope>
    <source>
        <strain evidence="3">MME-070</strain>
    </source>
</reference>
<proteinExistence type="predicted"/>
<gene>
    <name evidence="2" type="ORF">EI983_12515</name>
</gene>
<accession>A0A6I6J2P9</accession>
<dbReference type="AlphaFoldDB" id="A0A6I6J2P9"/>
<dbReference type="RefSeq" id="WP_157707729.1">
    <property type="nucleotide sequence ID" value="NZ_CP034348.1"/>
</dbReference>
<name>A0A6I6J2P9_9RHOB</name>
<dbReference type="Proteomes" id="UP000428330">
    <property type="component" value="Chromosome"/>
</dbReference>
<keyword evidence="1" id="KW-0472">Membrane</keyword>
<evidence type="ECO:0000256" key="1">
    <source>
        <dbReference type="SAM" id="Phobius"/>
    </source>
</evidence>
<keyword evidence="1" id="KW-1133">Transmembrane helix</keyword>
<sequence>MSMLWARLTTALERFRKDTSGIMTVEMVITLPFLFWMITTSFELYEVHRYKAARIKATYTVADMLSREMLPVDDAYIDAAKTVFDAVTTDNGTNQVRFSVVRYESSSNTFVVQWSEVRGIGEMSPLSDSQVANAHNELPILQGGEELVIVESTSTYQPTFEYPGLNNSYRVNTKIFTGVRFVSQLCWESGSACG</sequence>
<dbReference type="OrthoDB" id="7876207at2"/>
<keyword evidence="1" id="KW-0812">Transmembrane</keyword>
<dbReference type="KEGG" id="rom:EI983_12515"/>
<keyword evidence="3" id="KW-1185">Reference proteome</keyword>
<dbReference type="EMBL" id="CP034348">
    <property type="protein sequence ID" value="QGX99048.1"/>
    <property type="molecule type" value="Genomic_DNA"/>
</dbReference>
<feature type="transmembrane region" description="Helical" evidence="1">
    <location>
        <begin position="21"/>
        <end position="39"/>
    </location>
</feature>
<evidence type="ECO:0000313" key="3">
    <source>
        <dbReference type="Proteomes" id="UP000428330"/>
    </source>
</evidence>
<protein>
    <submittedName>
        <fullName evidence="2">Pilus assembly protein</fullName>
    </submittedName>
</protein>